<dbReference type="EMBL" id="UOFO01000082">
    <property type="protein sequence ID" value="VAW85852.1"/>
    <property type="molecule type" value="Genomic_DNA"/>
</dbReference>
<name>A0A3B0ZEG7_9ZZZZ</name>
<evidence type="ECO:0000313" key="1">
    <source>
        <dbReference type="EMBL" id="VAW85852.1"/>
    </source>
</evidence>
<gene>
    <name evidence="1" type="ORF">MNBD_GAMMA16-1834</name>
</gene>
<accession>A0A3B0ZEG7</accession>
<sequence length="105" mass="11845">MSSIHTLELIQSDHIKQKSNKNTDSQQADIQKLISQLKTLLNNNDLQARKIFTQIEENLVSDNYSALLQSLGKKINQLDYSSALVSTLKLAKMIQIETGEECNEP</sequence>
<proteinExistence type="predicted"/>
<reference evidence="1" key="1">
    <citation type="submission" date="2018-06" db="EMBL/GenBank/DDBJ databases">
        <authorList>
            <person name="Zhirakovskaya E."/>
        </authorList>
    </citation>
    <scope>NUCLEOTIDE SEQUENCE</scope>
</reference>
<organism evidence="1">
    <name type="scientific">hydrothermal vent metagenome</name>
    <dbReference type="NCBI Taxonomy" id="652676"/>
    <lineage>
        <taxon>unclassified sequences</taxon>
        <taxon>metagenomes</taxon>
        <taxon>ecological metagenomes</taxon>
    </lineage>
</organism>
<dbReference type="AlphaFoldDB" id="A0A3B0ZEG7"/>
<protein>
    <submittedName>
        <fullName evidence="1">Uncharacterized protein</fullName>
    </submittedName>
</protein>